<dbReference type="InterPro" id="IPR052737">
    <property type="entry name" value="Omega-amidase_YafV"/>
</dbReference>
<evidence type="ECO:0000256" key="4">
    <source>
        <dbReference type="ARBA" id="ARBA00052904"/>
    </source>
</evidence>
<comment type="similarity">
    <text evidence="1">Belongs to the carbon-nitrogen hydrolase superfamily. NIT1/NIT2 family.</text>
</comment>
<dbReference type="FunFam" id="3.60.110.10:FF:000004">
    <property type="entry name" value="Carbon-nitrogen hydrolase"/>
    <property type="match status" value="1"/>
</dbReference>
<evidence type="ECO:0000256" key="1">
    <source>
        <dbReference type="ARBA" id="ARBA00010613"/>
    </source>
</evidence>
<dbReference type="CDD" id="cd07575">
    <property type="entry name" value="Xc-1258_like"/>
    <property type="match status" value="1"/>
</dbReference>
<evidence type="ECO:0000256" key="5">
    <source>
        <dbReference type="ARBA" id="ARBA00072139"/>
    </source>
</evidence>
<keyword evidence="2 7" id="KW-0378">Hydrolase</keyword>
<dbReference type="EC" id="3.5.1.3" evidence="3"/>
<organism evidence="7 8">
    <name type="scientific">Muriicola soli</name>
    <dbReference type="NCBI Taxonomy" id="2507538"/>
    <lineage>
        <taxon>Bacteria</taxon>
        <taxon>Pseudomonadati</taxon>
        <taxon>Bacteroidota</taxon>
        <taxon>Flavobacteriia</taxon>
        <taxon>Flavobacteriales</taxon>
        <taxon>Flavobacteriaceae</taxon>
        <taxon>Muriicola</taxon>
    </lineage>
</organism>
<gene>
    <name evidence="7" type="ORF">EQY75_11970</name>
</gene>
<dbReference type="InterPro" id="IPR036526">
    <property type="entry name" value="C-N_Hydrolase_sf"/>
</dbReference>
<evidence type="ECO:0000313" key="8">
    <source>
        <dbReference type="Proteomes" id="UP000290889"/>
    </source>
</evidence>
<dbReference type="NCBIfam" id="NF007757">
    <property type="entry name" value="PRK10438.1"/>
    <property type="match status" value="1"/>
</dbReference>
<dbReference type="SUPFAM" id="SSF56317">
    <property type="entry name" value="Carbon-nitrogen hydrolase"/>
    <property type="match status" value="1"/>
</dbReference>
<evidence type="ECO:0000256" key="2">
    <source>
        <dbReference type="ARBA" id="ARBA00022801"/>
    </source>
</evidence>
<dbReference type="KEGG" id="mur:EQY75_11970"/>
<accession>A0A411ECB7</accession>
<dbReference type="RefSeq" id="WP_129606174.1">
    <property type="nucleotide sequence ID" value="NZ_CP035544.1"/>
</dbReference>
<dbReference type="OrthoDB" id="9811121at2"/>
<evidence type="ECO:0000313" key="7">
    <source>
        <dbReference type="EMBL" id="QBA65183.1"/>
    </source>
</evidence>
<reference evidence="7 8" key="1">
    <citation type="submission" date="2019-01" db="EMBL/GenBank/DDBJ databases">
        <title>Muriicola soli sp. nov., isolated from soil.</title>
        <authorList>
            <person name="Kang H.J."/>
            <person name="Kim S.B."/>
        </authorList>
    </citation>
    <scope>NUCLEOTIDE SEQUENCE [LARGE SCALE GENOMIC DNA]</scope>
    <source>
        <strain evidence="7 8">MMS17-SY002</strain>
    </source>
</reference>
<dbReference type="PROSITE" id="PS50263">
    <property type="entry name" value="CN_HYDROLASE"/>
    <property type="match status" value="1"/>
</dbReference>
<dbReference type="EMBL" id="CP035544">
    <property type="protein sequence ID" value="QBA65183.1"/>
    <property type="molecule type" value="Genomic_DNA"/>
</dbReference>
<proteinExistence type="inferred from homology"/>
<evidence type="ECO:0000256" key="3">
    <source>
        <dbReference type="ARBA" id="ARBA00039118"/>
    </source>
</evidence>
<sequence>METNLKIALVQSSIFWHQPEENRTHFTEIIRNLTRAADLVILPEMFSTGFTMTPSEIDQKEGNKTLEWMKSLALETKMAITGSIAFFEGGSYTNRLFFVKPNGSFEYYDKRHTFTLAGEQLSYSAGKKRVIIDYGGFRICPMICYDLRFPVWSRNTEAYDLLLFVANWPQPRVSAWDALLRARAIENMAYCIGVNRIGNDPNGHNYNGHSACYDALGEQLVFSEKEEVLFVEISKTHLTEAREKLRFLDDRDSFILQ</sequence>
<keyword evidence="8" id="KW-1185">Reference proteome</keyword>
<dbReference type="PANTHER" id="PTHR47799">
    <property type="entry name" value="OMEGA-AMIDASE YAFV"/>
    <property type="match status" value="1"/>
</dbReference>
<protein>
    <recommendedName>
        <fullName evidence="5">Omega-amidase YafV</fullName>
        <ecNumber evidence="3">3.5.1.3</ecNumber>
    </recommendedName>
</protein>
<dbReference type="Proteomes" id="UP000290889">
    <property type="component" value="Chromosome"/>
</dbReference>
<dbReference type="Gene3D" id="3.60.110.10">
    <property type="entry name" value="Carbon-nitrogen hydrolase"/>
    <property type="match status" value="1"/>
</dbReference>
<comment type="catalytic activity">
    <reaction evidence="4">
        <text>a monoamide of a dicarboxylate + H2O = a dicarboxylate + NH4(+)</text>
        <dbReference type="Rhea" id="RHEA:11716"/>
        <dbReference type="ChEBI" id="CHEBI:15377"/>
        <dbReference type="ChEBI" id="CHEBI:28938"/>
        <dbReference type="ChEBI" id="CHEBI:28965"/>
        <dbReference type="ChEBI" id="CHEBI:77450"/>
        <dbReference type="EC" id="3.5.1.3"/>
    </reaction>
</comment>
<name>A0A411ECB7_9FLAO</name>
<dbReference type="GO" id="GO:0050152">
    <property type="term" value="F:omega-amidase activity"/>
    <property type="evidence" value="ECO:0007669"/>
    <property type="project" value="UniProtKB-EC"/>
</dbReference>
<dbReference type="AlphaFoldDB" id="A0A411ECB7"/>
<dbReference type="InterPro" id="IPR003010">
    <property type="entry name" value="C-N_Hydrolase"/>
</dbReference>
<dbReference type="PANTHER" id="PTHR47799:SF1">
    <property type="entry name" value="OMEGA-AMIDASE YAFV"/>
    <property type="match status" value="1"/>
</dbReference>
<evidence type="ECO:0000259" key="6">
    <source>
        <dbReference type="PROSITE" id="PS50263"/>
    </source>
</evidence>
<dbReference type="Pfam" id="PF00795">
    <property type="entry name" value="CN_hydrolase"/>
    <property type="match status" value="1"/>
</dbReference>
<dbReference type="GO" id="GO:0106008">
    <property type="term" value="F:2-oxoglutaramate amidase activity"/>
    <property type="evidence" value="ECO:0007669"/>
    <property type="project" value="TreeGrafter"/>
</dbReference>
<feature type="domain" description="CN hydrolase" evidence="6">
    <location>
        <begin position="5"/>
        <end position="235"/>
    </location>
</feature>